<name>A0A2Z6AZQ2_9BACT</name>
<dbReference type="InterPro" id="IPR001123">
    <property type="entry name" value="LeuE-type"/>
</dbReference>
<dbReference type="Pfam" id="PF01810">
    <property type="entry name" value="LysE"/>
    <property type="match status" value="1"/>
</dbReference>
<feature type="transmembrane region" description="Helical" evidence="6">
    <location>
        <begin position="75"/>
        <end position="93"/>
    </location>
</feature>
<evidence type="ECO:0000256" key="4">
    <source>
        <dbReference type="ARBA" id="ARBA00022989"/>
    </source>
</evidence>
<organism evidence="7 8">
    <name type="scientific">Desulfovibrio ferrophilus</name>
    <dbReference type="NCBI Taxonomy" id="241368"/>
    <lineage>
        <taxon>Bacteria</taxon>
        <taxon>Pseudomonadati</taxon>
        <taxon>Thermodesulfobacteriota</taxon>
        <taxon>Desulfovibrionia</taxon>
        <taxon>Desulfovibrionales</taxon>
        <taxon>Desulfovibrionaceae</taxon>
        <taxon>Desulfovibrio</taxon>
    </lineage>
</organism>
<feature type="transmembrane region" description="Helical" evidence="6">
    <location>
        <begin position="190"/>
        <end position="208"/>
    </location>
</feature>
<feature type="transmembrane region" description="Helical" evidence="6">
    <location>
        <begin position="145"/>
        <end position="169"/>
    </location>
</feature>
<feature type="transmembrane region" description="Helical" evidence="6">
    <location>
        <begin position="113"/>
        <end position="133"/>
    </location>
</feature>
<feature type="transmembrane region" description="Helical" evidence="6">
    <location>
        <begin position="41"/>
        <end position="69"/>
    </location>
</feature>
<evidence type="ECO:0000313" key="7">
    <source>
        <dbReference type="EMBL" id="BBD08665.1"/>
    </source>
</evidence>
<comment type="subcellular location">
    <subcellularLocation>
        <location evidence="1">Cell membrane</location>
        <topology evidence="1">Multi-pass membrane protein</topology>
    </subcellularLocation>
</comment>
<dbReference type="Proteomes" id="UP000269883">
    <property type="component" value="Chromosome"/>
</dbReference>
<dbReference type="RefSeq" id="WP_126378951.1">
    <property type="nucleotide sequence ID" value="NZ_AP017378.1"/>
</dbReference>
<dbReference type="PANTHER" id="PTHR30086">
    <property type="entry name" value="ARGININE EXPORTER PROTEIN ARGO"/>
    <property type="match status" value="1"/>
</dbReference>
<dbReference type="KEGG" id="dfl:DFE_1939"/>
<evidence type="ECO:0000256" key="1">
    <source>
        <dbReference type="ARBA" id="ARBA00004651"/>
    </source>
</evidence>
<keyword evidence="4 6" id="KW-1133">Transmembrane helix</keyword>
<sequence>MFGIENYLLFLVAGVLLNITPGPDILYVATRSTCQGRGAGVVSALGITTGGLVHTLAAALGLSAVLMYSATAYEVVRWAGAAYLVYMGLKIILTRNGDDGVGRLSCESLTKVYRQGVLVSILNPKVALFFLSFLPQFAHASSEQFTLQILVLGLTFCCTGCIVMTTVALCFGRINAWASSRPGFRRTQSWVTGGVFLTMGLGLGIAGGRD</sequence>
<keyword evidence="8" id="KW-1185">Reference proteome</keyword>
<reference evidence="7 8" key="1">
    <citation type="journal article" date="2018" name="Sci. Adv.">
        <title>Multi-heme cytochromes provide a pathway for survival in energy-limited environments.</title>
        <authorList>
            <person name="Deng X."/>
            <person name="Dohmae N."/>
            <person name="Nealson K.H."/>
            <person name="Hashimoto K."/>
            <person name="Okamoto A."/>
        </authorList>
    </citation>
    <scope>NUCLEOTIDE SEQUENCE [LARGE SCALE GENOMIC DNA]</scope>
    <source>
        <strain evidence="7 8">IS5</strain>
    </source>
</reference>
<dbReference type="AlphaFoldDB" id="A0A2Z6AZQ2"/>
<evidence type="ECO:0000256" key="5">
    <source>
        <dbReference type="ARBA" id="ARBA00023136"/>
    </source>
</evidence>
<evidence type="ECO:0000256" key="3">
    <source>
        <dbReference type="ARBA" id="ARBA00022692"/>
    </source>
</evidence>
<dbReference type="GO" id="GO:0005886">
    <property type="term" value="C:plasma membrane"/>
    <property type="evidence" value="ECO:0007669"/>
    <property type="project" value="UniProtKB-SubCell"/>
</dbReference>
<dbReference type="OrthoDB" id="9807053at2"/>
<dbReference type="GO" id="GO:0015171">
    <property type="term" value="F:amino acid transmembrane transporter activity"/>
    <property type="evidence" value="ECO:0007669"/>
    <property type="project" value="TreeGrafter"/>
</dbReference>
<evidence type="ECO:0000256" key="6">
    <source>
        <dbReference type="SAM" id="Phobius"/>
    </source>
</evidence>
<gene>
    <name evidence="7" type="ORF">DFE_1939</name>
</gene>
<evidence type="ECO:0000256" key="2">
    <source>
        <dbReference type="ARBA" id="ARBA00022475"/>
    </source>
</evidence>
<dbReference type="PANTHER" id="PTHR30086:SF20">
    <property type="entry name" value="ARGININE EXPORTER PROTEIN ARGO-RELATED"/>
    <property type="match status" value="1"/>
</dbReference>
<keyword evidence="5 6" id="KW-0472">Membrane</keyword>
<dbReference type="EMBL" id="AP017378">
    <property type="protein sequence ID" value="BBD08665.1"/>
    <property type="molecule type" value="Genomic_DNA"/>
</dbReference>
<accession>A0A2Z6AZQ2</accession>
<dbReference type="PIRSF" id="PIRSF006324">
    <property type="entry name" value="LeuE"/>
    <property type="match status" value="1"/>
</dbReference>
<protein>
    <submittedName>
        <fullName evidence="7">Lysine exporter protein LYSE/YGGA</fullName>
    </submittedName>
</protein>
<keyword evidence="2" id="KW-1003">Cell membrane</keyword>
<evidence type="ECO:0000313" key="8">
    <source>
        <dbReference type="Proteomes" id="UP000269883"/>
    </source>
</evidence>
<keyword evidence="3 6" id="KW-0812">Transmembrane</keyword>
<proteinExistence type="predicted"/>
<feature type="transmembrane region" description="Helical" evidence="6">
    <location>
        <begin position="6"/>
        <end position="29"/>
    </location>
</feature>